<reference evidence="5" key="1">
    <citation type="submission" date="2021-02" db="EMBL/GenBank/DDBJ databases">
        <authorList>
            <person name="Nowell W R."/>
        </authorList>
    </citation>
    <scope>NUCLEOTIDE SEQUENCE</scope>
</reference>
<sequence>MSSMSLVGKPTDNVNTNYLCSNDKVIHYLQNSTCSSTKNNSLSMLKRSPSSNFPLLQPRLRYCSENDSISSSLSSVVDSSGRSDYSFESNSSDPVAHCSLTTSNICSEEDIDFNIGFDQISDDDDDDDNDNDYAEFNYYIYNQKPSDTIELIESSVDNGRFKSLEDFLHRSSNSTITNYNVESNHNDTKVSNPIRQQNNGLLYGSTFTLCSQDPFSAYTDHHENDQDNEQVTGFGMRSHSLSIIQLDGKSTFVEKAPKKAVRFADTLGLDLESIRYMSPPDQSQVPPMQECLRLQLGQLRLEQNQLGIPNMYKSSPSSSLCSSGKQYNLVSKQFTSPTNIIPLIYEKQVMLECLYTKDSTAYGTVRVHNCSYEKFVYIRLTENEWQTSNDIVASHSMNFPVDNTDSFTFQIVLSKSNDGAVEPKRILFAICLKSMSREFWDNNQGWNYVLDVFER</sequence>
<dbReference type="Proteomes" id="UP000663872">
    <property type="component" value="Unassembled WGS sequence"/>
</dbReference>
<dbReference type="EMBL" id="CAJOBP010000545">
    <property type="protein sequence ID" value="CAF4192247.1"/>
    <property type="molecule type" value="Genomic_DNA"/>
</dbReference>
<dbReference type="Proteomes" id="UP000663848">
    <property type="component" value="Unassembled WGS sequence"/>
</dbReference>
<keyword evidence="8" id="KW-1185">Reference proteome</keyword>
<name>A0A820AF78_9BILA</name>
<dbReference type="InterPro" id="IPR038175">
    <property type="entry name" value="CBM21_dom_sf"/>
</dbReference>
<accession>A0A820AF78</accession>
<dbReference type="PANTHER" id="PTHR12307:SF36">
    <property type="entry name" value="GLYCOGEN-BINDING SUBUNIT 76A"/>
    <property type="match status" value="1"/>
</dbReference>
<dbReference type="AlphaFoldDB" id="A0A820AF78"/>
<dbReference type="Proteomes" id="UP000663825">
    <property type="component" value="Unassembled WGS sequence"/>
</dbReference>
<gene>
    <name evidence="4" type="ORF">GRG538_LOCUS31253</name>
    <name evidence="6" type="ORF">HFQ381_LOCUS10346</name>
    <name evidence="3" type="ORF">LUA448_LOCUS30378</name>
    <name evidence="7" type="ORF">QYT958_LOCUS6288</name>
    <name evidence="2" type="ORF">TIS948_LOCUS17881</name>
    <name evidence="5" type="ORF">UJA718_LOCUS6008</name>
</gene>
<dbReference type="Proteomes" id="UP000663851">
    <property type="component" value="Unassembled WGS sequence"/>
</dbReference>
<evidence type="ECO:0000313" key="5">
    <source>
        <dbReference type="EMBL" id="CAF4192247.1"/>
    </source>
</evidence>
<protein>
    <recommendedName>
        <fullName evidence="1">CBM21 domain-containing protein</fullName>
    </recommendedName>
</protein>
<evidence type="ECO:0000313" key="2">
    <source>
        <dbReference type="EMBL" id="CAF3295516.1"/>
    </source>
</evidence>
<evidence type="ECO:0000313" key="3">
    <source>
        <dbReference type="EMBL" id="CAF3599901.1"/>
    </source>
</evidence>
<dbReference type="EMBL" id="CAJOBR010000552">
    <property type="protein sequence ID" value="CAF4522466.1"/>
    <property type="molecule type" value="Genomic_DNA"/>
</dbReference>
<comment type="caution">
    <text evidence="5">The sequence shown here is derived from an EMBL/GenBank/DDBJ whole genome shotgun (WGS) entry which is preliminary data.</text>
</comment>
<evidence type="ECO:0000313" key="8">
    <source>
        <dbReference type="Proteomes" id="UP000663873"/>
    </source>
</evidence>
<dbReference type="GO" id="GO:0005979">
    <property type="term" value="P:regulation of glycogen biosynthetic process"/>
    <property type="evidence" value="ECO:0007669"/>
    <property type="project" value="TreeGrafter"/>
</dbReference>
<dbReference type="Pfam" id="PF03370">
    <property type="entry name" value="CBM_21"/>
    <property type="match status" value="1"/>
</dbReference>
<dbReference type="InterPro" id="IPR005036">
    <property type="entry name" value="CBM21_dom"/>
</dbReference>
<feature type="domain" description="CBM21" evidence="1">
    <location>
        <begin position="341"/>
        <end position="451"/>
    </location>
</feature>
<dbReference type="GO" id="GO:0008157">
    <property type="term" value="F:protein phosphatase 1 binding"/>
    <property type="evidence" value="ECO:0007669"/>
    <property type="project" value="TreeGrafter"/>
</dbReference>
<dbReference type="InterPro" id="IPR050782">
    <property type="entry name" value="PP1_regulatory_subunit_3"/>
</dbReference>
<evidence type="ECO:0000313" key="7">
    <source>
        <dbReference type="EMBL" id="CAF4522466.1"/>
    </source>
</evidence>
<dbReference type="PROSITE" id="PS51159">
    <property type="entry name" value="CBM21"/>
    <property type="match status" value="1"/>
</dbReference>
<dbReference type="EMBL" id="CAJNXB010003097">
    <property type="protein sequence ID" value="CAF3295516.1"/>
    <property type="molecule type" value="Genomic_DNA"/>
</dbReference>
<organism evidence="5 8">
    <name type="scientific">Rotaria socialis</name>
    <dbReference type="NCBI Taxonomy" id="392032"/>
    <lineage>
        <taxon>Eukaryota</taxon>
        <taxon>Metazoa</taxon>
        <taxon>Spiralia</taxon>
        <taxon>Gnathifera</taxon>
        <taxon>Rotifera</taxon>
        <taxon>Eurotatoria</taxon>
        <taxon>Bdelloidea</taxon>
        <taxon>Philodinida</taxon>
        <taxon>Philodinidae</taxon>
        <taxon>Rotaria</taxon>
    </lineage>
</organism>
<dbReference type="Proteomes" id="UP000663873">
    <property type="component" value="Unassembled WGS sequence"/>
</dbReference>
<dbReference type="EMBL" id="CAJNYD010004420">
    <property type="protein sequence ID" value="CAF3599901.1"/>
    <property type="molecule type" value="Genomic_DNA"/>
</dbReference>
<evidence type="ECO:0000313" key="6">
    <source>
        <dbReference type="EMBL" id="CAF4249185.1"/>
    </source>
</evidence>
<dbReference type="EMBL" id="CAJOBO010000567">
    <property type="protein sequence ID" value="CAF4249185.1"/>
    <property type="molecule type" value="Genomic_DNA"/>
</dbReference>
<evidence type="ECO:0000259" key="1">
    <source>
        <dbReference type="PROSITE" id="PS51159"/>
    </source>
</evidence>
<dbReference type="Gene3D" id="2.60.40.2440">
    <property type="entry name" value="Carbohydrate binding type-21 domain"/>
    <property type="match status" value="1"/>
</dbReference>
<proteinExistence type="predicted"/>
<dbReference type="Proteomes" id="UP000663833">
    <property type="component" value="Unassembled WGS sequence"/>
</dbReference>
<dbReference type="EMBL" id="CAJNYT010005479">
    <property type="protein sequence ID" value="CAF3748407.1"/>
    <property type="molecule type" value="Genomic_DNA"/>
</dbReference>
<dbReference type="GO" id="GO:2001069">
    <property type="term" value="F:glycogen binding"/>
    <property type="evidence" value="ECO:0007669"/>
    <property type="project" value="TreeGrafter"/>
</dbReference>
<evidence type="ECO:0000313" key="4">
    <source>
        <dbReference type="EMBL" id="CAF3748407.1"/>
    </source>
</evidence>
<dbReference type="OrthoDB" id="1881at2759"/>
<dbReference type="PANTHER" id="PTHR12307">
    <property type="entry name" value="PROTEIN PHOSPHATASE 1 REGULATORY SUBUNIT"/>
    <property type="match status" value="1"/>
</dbReference>
<dbReference type="GO" id="GO:0000164">
    <property type="term" value="C:protein phosphatase type 1 complex"/>
    <property type="evidence" value="ECO:0007669"/>
    <property type="project" value="TreeGrafter"/>
</dbReference>